<reference evidence="1" key="1">
    <citation type="journal article" date="2020" name="mSystems">
        <title>Genome- and Community-Level Interaction Insights into Carbon Utilization and Element Cycling Functions of Hydrothermarchaeota in Hydrothermal Sediment.</title>
        <authorList>
            <person name="Zhou Z."/>
            <person name="Liu Y."/>
            <person name="Xu W."/>
            <person name="Pan J."/>
            <person name="Luo Z.H."/>
            <person name="Li M."/>
        </authorList>
    </citation>
    <scope>NUCLEOTIDE SEQUENCE [LARGE SCALE GENOMIC DNA]</scope>
    <source>
        <strain evidence="1">SpSt-86</strain>
    </source>
</reference>
<dbReference type="AlphaFoldDB" id="A0A832I8F6"/>
<sequence length="488" mass="57571">MIEAKIEKKEAFAVSTLSYSWVYSRASLEQILKKNKELFSNRIDKIIDEVEKKIAHLRQESFFIKNLANLDELVQILKNMKKDFLKSYTLDVVRSPNHTEWVDGRMQEFNETALKFKVFLTNLSLEASDEVDLSCLESLIKAIPEEATKLRVELENLKAHFLKVEEALKSEKVSKQELERLYDSIPNYLTKLRGALSKKIMAMEQDEWRSQRVTSVKVQTKSDRENIEKIKETAKRYHSKLEKIDPSMAQASIVLLEELRESQDLNRVQAIAEEMKYRYLKAKDRYIRGELLKEDILNAYKSLPSSELKELAEQLLKKDRISDQEYVDFMKKLYGAGFSVNMDDVRKKMVALIETELSKYGYMSVNEDLMERLMRGEVVELKTPFGEDYALRMKLEQRTVAIRFVRYVESMESLSEYERHKDVSIGKAWCETYDRLKQILHENGIILEEQYRIEPHERFCYEVRKREAETQTKKHETHGLRRKHVDEG</sequence>
<dbReference type="EMBL" id="DTKQ01000042">
    <property type="protein sequence ID" value="HGZ79470.1"/>
    <property type="molecule type" value="Genomic_DNA"/>
</dbReference>
<accession>A0A832I8F6</accession>
<gene>
    <name evidence="1" type="ORF">ENW55_05765</name>
</gene>
<evidence type="ECO:0000313" key="1">
    <source>
        <dbReference type="EMBL" id="HGZ79470.1"/>
    </source>
</evidence>
<organism evidence="1">
    <name type="scientific">Pseudothermotoga hypogea</name>
    <dbReference type="NCBI Taxonomy" id="57487"/>
    <lineage>
        <taxon>Bacteria</taxon>
        <taxon>Thermotogati</taxon>
        <taxon>Thermotogota</taxon>
        <taxon>Thermotogae</taxon>
        <taxon>Thermotogales</taxon>
        <taxon>Thermotogaceae</taxon>
        <taxon>Pseudothermotoga</taxon>
    </lineage>
</organism>
<proteinExistence type="predicted"/>
<comment type="caution">
    <text evidence="1">The sequence shown here is derived from an EMBL/GenBank/DDBJ whole genome shotgun (WGS) entry which is preliminary data.</text>
</comment>
<name>A0A832I8F6_9THEM</name>
<protein>
    <submittedName>
        <fullName evidence="1">Uncharacterized protein</fullName>
    </submittedName>
</protein>